<keyword evidence="3" id="KW-1185">Reference proteome</keyword>
<gene>
    <name evidence="2" type="ORF">IIF7_17502</name>
</gene>
<dbReference type="Pfam" id="PF16389">
    <property type="entry name" value="DUF4998"/>
    <property type="match status" value="1"/>
</dbReference>
<proteinExistence type="predicted"/>
<dbReference type="RefSeq" id="WP_084842982.1">
    <property type="nucleotide sequence ID" value="NZ_ARYN01000018.1"/>
</dbReference>
<evidence type="ECO:0000313" key="3">
    <source>
        <dbReference type="Proteomes" id="UP000192746"/>
    </source>
</evidence>
<keyword evidence="1" id="KW-0732">Signal</keyword>
<comment type="caution">
    <text evidence="2">The sequence shown here is derived from an EMBL/GenBank/DDBJ whole genome shotgun (WGS) entry which is preliminary data.</text>
</comment>
<accession>A0A1Y1SZG9</accession>
<name>A0A1Y1SZG9_9FLAO</name>
<feature type="chain" id="PRO_5012643657" evidence="1">
    <location>
        <begin position="23"/>
        <end position="457"/>
    </location>
</feature>
<feature type="signal peptide" evidence="1">
    <location>
        <begin position="1"/>
        <end position="22"/>
    </location>
</feature>
<protein>
    <submittedName>
        <fullName evidence="2">PDK repeat-containing protein</fullName>
    </submittedName>
</protein>
<dbReference type="EMBL" id="ARYN01000018">
    <property type="protein sequence ID" value="ORL44140.1"/>
    <property type="molecule type" value="Genomic_DNA"/>
</dbReference>
<sequence>MKTIKNKLLKLLLISLVFNLLSCDTDDYPLSINSDNQSLSPIKSLELRSGNSMVLLEGFIDDPDVSEIKISWNDNAGSITVPVSTSTEIDTIQEIIRDLEERLYIFEVQSFDESGNSSKIISGGVEVYGAQFISRSTNRELSSSALLDERLEINYAPVDLSSGIIGTELIYENTSEENIEIFIDPNQNSLIIPDFKSGSSYSYRTAYVPSLTALDTVYTEYTNFTPVPIPMITFITDDSNDDEQINWLRDQGFYVSTYYNSTLSTASKEDIDMLNNADLIIIGRSGSSGDFGGDQKTYWNSLTAPLILNTQWAARSNRLNWFDNAGNPIAYTPGNDDIVNAHLPIPTDLVFNDINIMENNSIPWLHTPVNLLYLNNPTNGEILASSLPGDADNENGGAILFVRFSADTEFYDGAGESAAGIRTYFGFGSDVDGTSYYFPLTEQAKQVYLNEINRMLQ</sequence>
<dbReference type="AlphaFoldDB" id="A0A1Y1SZG9"/>
<dbReference type="OrthoDB" id="1488789at2"/>
<dbReference type="STRING" id="1185767.IIF7_17502"/>
<organism evidence="2 3">
    <name type="scientific">Zunongwangia atlantica 22II14-10F7</name>
    <dbReference type="NCBI Taxonomy" id="1185767"/>
    <lineage>
        <taxon>Bacteria</taxon>
        <taxon>Pseudomonadati</taxon>
        <taxon>Bacteroidota</taxon>
        <taxon>Flavobacteriia</taxon>
        <taxon>Flavobacteriales</taxon>
        <taxon>Flavobacteriaceae</taxon>
        <taxon>Zunongwangia</taxon>
    </lineage>
</organism>
<reference evidence="2 3" key="1">
    <citation type="submission" date="2013-04" db="EMBL/GenBank/DDBJ databases">
        <title>Zunongwangia sp. 22II14-10F7 Genome Sequencing.</title>
        <authorList>
            <person name="Lai Q."/>
            <person name="Shao Z."/>
        </authorList>
    </citation>
    <scope>NUCLEOTIDE SEQUENCE [LARGE SCALE GENOMIC DNA]</scope>
    <source>
        <strain evidence="2 3">22II14-10F7</strain>
    </source>
</reference>
<dbReference type="Proteomes" id="UP000192746">
    <property type="component" value="Unassembled WGS sequence"/>
</dbReference>
<evidence type="ECO:0000313" key="2">
    <source>
        <dbReference type="EMBL" id="ORL44140.1"/>
    </source>
</evidence>
<evidence type="ECO:0000256" key="1">
    <source>
        <dbReference type="SAM" id="SignalP"/>
    </source>
</evidence>